<feature type="compositionally biased region" description="Basic and acidic residues" evidence="1">
    <location>
        <begin position="13"/>
        <end position="22"/>
    </location>
</feature>
<keyword evidence="3" id="KW-1185">Reference proteome</keyword>
<feature type="region of interest" description="Disordered" evidence="1">
    <location>
        <begin position="1"/>
        <end position="41"/>
    </location>
</feature>
<protein>
    <submittedName>
        <fullName evidence="2">Uncharacterized protein</fullName>
    </submittedName>
</protein>
<gene>
    <name evidence="2" type="ORF">AMTR_s00122p00084730</name>
</gene>
<name>W1NQG6_AMBTC</name>
<organism evidence="2 3">
    <name type="scientific">Amborella trichopoda</name>
    <dbReference type="NCBI Taxonomy" id="13333"/>
    <lineage>
        <taxon>Eukaryota</taxon>
        <taxon>Viridiplantae</taxon>
        <taxon>Streptophyta</taxon>
        <taxon>Embryophyta</taxon>
        <taxon>Tracheophyta</taxon>
        <taxon>Spermatophyta</taxon>
        <taxon>Magnoliopsida</taxon>
        <taxon>Amborellales</taxon>
        <taxon>Amborellaceae</taxon>
        <taxon>Amborella</taxon>
    </lineage>
</organism>
<reference evidence="3" key="1">
    <citation type="journal article" date="2013" name="Science">
        <title>The Amborella genome and the evolution of flowering plants.</title>
        <authorList>
            <consortium name="Amborella Genome Project"/>
        </authorList>
    </citation>
    <scope>NUCLEOTIDE SEQUENCE [LARGE SCALE GENOMIC DNA]</scope>
</reference>
<dbReference type="EMBL" id="KI396610">
    <property type="protein sequence ID" value="ERM97049.1"/>
    <property type="molecule type" value="Genomic_DNA"/>
</dbReference>
<evidence type="ECO:0000313" key="3">
    <source>
        <dbReference type="Proteomes" id="UP000017836"/>
    </source>
</evidence>
<proteinExistence type="predicted"/>
<dbReference type="Gramene" id="ERM97049">
    <property type="protein sequence ID" value="ERM97049"/>
    <property type="gene ID" value="AMTR_s00122p00084730"/>
</dbReference>
<evidence type="ECO:0000256" key="1">
    <source>
        <dbReference type="SAM" id="MobiDB-lite"/>
    </source>
</evidence>
<evidence type="ECO:0000313" key="2">
    <source>
        <dbReference type="EMBL" id="ERM97049.1"/>
    </source>
</evidence>
<feature type="compositionally biased region" description="Polar residues" evidence="1">
    <location>
        <begin position="1"/>
        <end position="11"/>
    </location>
</feature>
<dbReference type="HOGENOM" id="CLU_2691098_0_0_1"/>
<dbReference type="AlphaFoldDB" id="W1NQG6"/>
<accession>W1NQG6</accession>
<dbReference type="Proteomes" id="UP000017836">
    <property type="component" value="Unassembled WGS sequence"/>
</dbReference>
<sequence length="74" mass="8265">MDPTWTQSGQGRSDLEPKKSGQEDNGLGKPGPRTADRPQLILIGPNPTLKSILLDIYRMRPVSKARIEPRLESR</sequence>